<accession>A0ACD1GPZ8</accession>
<keyword evidence="2" id="KW-1185">Reference proteome</keyword>
<sequence length="103" mass="11141">MINAAIQFIGCSLSSCSASCLPYQAVVARCASRPVGFVSSGIRLLLVPSRWRLSLSLFSPLPVGMSCLVWQSPSRIRPLFWIGARGMGIVTRLCVSSLDVDRP</sequence>
<dbReference type="EMBL" id="KZ825310">
    <property type="protein sequence ID" value="RAH51312.1"/>
    <property type="molecule type" value="Genomic_DNA"/>
</dbReference>
<name>A0ACD1GPZ8_9EURO</name>
<evidence type="ECO:0000313" key="2">
    <source>
        <dbReference type="Proteomes" id="UP000249057"/>
    </source>
</evidence>
<proteinExistence type="predicted"/>
<protein>
    <submittedName>
        <fullName evidence="1">Uncharacterized protein</fullName>
    </submittedName>
</protein>
<organism evidence="1 2">
    <name type="scientific">Aspergillus brunneoviolaceus CBS 621.78</name>
    <dbReference type="NCBI Taxonomy" id="1450534"/>
    <lineage>
        <taxon>Eukaryota</taxon>
        <taxon>Fungi</taxon>
        <taxon>Dikarya</taxon>
        <taxon>Ascomycota</taxon>
        <taxon>Pezizomycotina</taxon>
        <taxon>Eurotiomycetes</taxon>
        <taxon>Eurotiomycetidae</taxon>
        <taxon>Eurotiales</taxon>
        <taxon>Aspergillaceae</taxon>
        <taxon>Aspergillus</taxon>
        <taxon>Aspergillus subgen. Circumdati</taxon>
    </lineage>
</organism>
<dbReference type="Proteomes" id="UP000249057">
    <property type="component" value="Unassembled WGS sequence"/>
</dbReference>
<reference evidence="1" key="1">
    <citation type="submission" date="2018-02" db="EMBL/GenBank/DDBJ databases">
        <title>The genomes of Aspergillus section Nigri reveals drivers in fungal speciation.</title>
        <authorList>
            <consortium name="DOE Joint Genome Institute"/>
            <person name="Vesth T.C."/>
            <person name="Nybo J."/>
            <person name="Theobald S."/>
            <person name="Brandl J."/>
            <person name="Frisvad J.C."/>
            <person name="Nielsen K.F."/>
            <person name="Lyhne E.K."/>
            <person name="Kogle M.E."/>
            <person name="Kuo A."/>
            <person name="Riley R."/>
            <person name="Clum A."/>
            <person name="Nolan M."/>
            <person name="Lipzen A."/>
            <person name="Salamov A."/>
            <person name="Henrissat B."/>
            <person name="Wiebenga A."/>
            <person name="De vries R.P."/>
            <person name="Grigoriev I.V."/>
            <person name="Mortensen U.H."/>
            <person name="Andersen M.R."/>
            <person name="Baker S.E."/>
        </authorList>
    </citation>
    <scope>NUCLEOTIDE SEQUENCE</scope>
    <source>
        <strain evidence="1">CBS 621.78</strain>
    </source>
</reference>
<gene>
    <name evidence="1" type="ORF">BO95DRAFT_209</name>
</gene>
<evidence type="ECO:0000313" key="1">
    <source>
        <dbReference type="EMBL" id="RAH51312.1"/>
    </source>
</evidence>